<dbReference type="GO" id="GO:0008270">
    <property type="term" value="F:zinc ion binding"/>
    <property type="evidence" value="ECO:0007669"/>
    <property type="project" value="UniProtKB-KW"/>
</dbReference>
<keyword evidence="3" id="KW-0677">Repeat</keyword>
<reference evidence="11" key="1">
    <citation type="journal article" date="2020" name="Cell">
        <title>Large-Scale Comparative Analyses of Tick Genomes Elucidate Their Genetic Diversity and Vector Capacities.</title>
        <authorList>
            <consortium name="Tick Genome and Microbiome Consortium (TIGMIC)"/>
            <person name="Jia N."/>
            <person name="Wang J."/>
            <person name="Shi W."/>
            <person name="Du L."/>
            <person name="Sun Y."/>
            <person name="Zhan W."/>
            <person name="Jiang J.F."/>
            <person name="Wang Q."/>
            <person name="Zhang B."/>
            <person name="Ji P."/>
            <person name="Bell-Sakyi L."/>
            <person name="Cui X.M."/>
            <person name="Yuan T.T."/>
            <person name="Jiang B.G."/>
            <person name="Yang W.F."/>
            <person name="Lam T.T."/>
            <person name="Chang Q.C."/>
            <person name="Ding S.J."/>
            <person name="Wang X.J."/>
            <person name="Zhu J.G."/>
            <person name="Ruan X.D."/>
            <person name="Zhao L."/>
            <person name="Wei J.T."/>
            <person name="Ye R.Z."/>
            <person name="Que T.C."/>
            <person name="Du C.H."/>
            <person name="Zhou Y.H."/>
            <person name="Cheng J.X."/>
            <person name="Dai P.F."/>
            <person name="Guo W.B."/>
            <person name="Han X.H."/>
            <person name="Huang E.J."/>
            <person name="Li L.F."/>
            <person name="Wei W."/>
            <person name="Gao Y.C."/>
            <person name="Liu J.Z."/>
            <person name="Shao H.Z."/>
            <person name="Wang X."/>
            <person name="Wang C.C."/>
            <person name="Yang T.C."/>
            <person name="Huo Q.B."/>
            <person name="Li W."/>
            <person name="Chen H.Y."/>
            <person name="Chen S.E."/>
            <person name="Zhou L.G."/>
            <person name="Ni X.B."/>
            <person name="Tian J.H."/>
            <person name="Sheng Y."/>
            <person name="Liu T."/>
            <person name="Pan Y.S."/>
            <person name="Xia L.Y."/>
            <person name="Li J."/>
            <person name="Zhao F."/>
            <person name="Cao W.C."/>
        </authorList>
    </citation>
    <scope>NUCLEOTIDE SEQUENCE</scope>
    <source>
        <strain evidence="11">Rsan-2018</strain>
    </source>
</reference>
<dbReference type="Proteomes" id="UP000821837">
    <property type="component" value="Chromosome 10"/>
</dbReference>
<gene>
    <name evidence="11" type="ORF">HPB52_004640</name>
</gene>
<evidence type="ECO:0000256" key="4">
    <source>
        <dbReference type="ARBA" id="ARBA00022771"/>
    </source>
</evidence>
<protein>
    <recommendedName>
        <fullName evidence="10">C2H2-type domain-containing protein</fullName>
    </recommendedName>
</protein>
<accession>A0A9D4QDB1</accession>
<dbReference type="InterPro" id="IPR036236">
    <property type="entry name" value="Znf_C2H2_sf"/>
</dbReference>
<evidence type="ECO:0000256" key="5">
    <source>
        <dbReference type="ARBA" id="ARBA00022833"/>
    </source>
</evidence>
<dbReference type="PROSITE" id="PS50157">
    <property type="entry name" value="ZINC_FINGER_C2H2_2"/>
    <property type="match status" value="2"/>
</dbReference>
<comment type="caution">
    <text evidence="11">The sequence shown here is derived from an EMBL/GenBank/DDBJ whole genome shotgun (WGS) entry which is preliminary data.</text>
</comment>
<keyword evidence="4 9" id="KW-0863">Zinc-finger</keyword>
<dbReference type="Gene3D" id="3.30.160.60">
    <property type="entry name" value="Classic Zinc Finger"/>
    <property type="match status" value="1"/>
</dbReference>
<organism evidence="11 12">
    <name type="scientific">Rhipicephalus sanguineus</name>
    <name type="common">Brown dog tick</name>
    <name type="synonym">Ixodes sanguineus</name>
    <dbReference type="NCBI Taxonomy" id="34632"/>
    <lineage>
        <taxon>Eukaryota</taxon>
        <taxon>Metazoa</taxon>
        <taxon>Ecdysozoa</taxon>
        <taxon>Arthropoda</taxon>
        <taxon>Chelicerata</taxon>
        <taxon>Arachnida</taxon>
        <taxon>Acari</taxon>
        <taxon>Parasitiformes</taxon>
        <taxon>Ixodida</taxon>
        <taxon>Ixodoidea</taxon>
        <taxon>Ixodidae</taxon>
        <taxon>Rhipicephalinae</taxon>
        <taxon>Rhipicephalus</taxon>
        <taxon>Rhipicephalus</taxon>
    </lineage>
</organism>
<evidence type="ECO:0000313" key="11">
    <source>
        <dbReference type="EMBL" id="KAH7975720.1"/>
    </source>
</evidence>
<dbReference type="AlphaFoldDB" id="A0A9D4QDB1"/>
<dbReference type="EMBL" id="JABSTV010001246">
    <property type="protein sequence ID" value="KAH7975720.1"/>
    <property type="molecule type" value="Genomic_DNA"/>
</dbReference>
<feature type="domain" description="C2H2-type" evidence="10">
    <location>
        <begin position="63"/>
        <end position="90"/>
    </location>
</feature>
<evidence type="ECO:0000313" key="12">
    <source>
        <dbReference type="Proteomes" id="UP000821837"/>
    </source>
</evidence>
<evidence type="ECO:0000259" key="10">
    <source>
        <dbReference type="PROSITE" id="PS50157"/>
    </source>
</evidence>
<dbReference type="InterPro" id="IPR050636">
    <property type="entry name" value="C2H2-ZF_domain-containing"/>
</dbReference>
<evidence type="ECO:0000256" key="9">
    <source>
        <dbReference type="PROSITE-ProRule" id="PRU00042"/>
    </source>
</evidence>
<keyword evidence="2" id="KW-0479">Metal-binding</keyword>
<evidence type="ECO:0000256" key="8">
    <source>
        <dbReference type="ARBA" id="ARBA00023242"/>
    </source>
</evidence>
<dbReference type="SMART" id="SM00355">
    <property type="entry name" value="ZnF_C2H2"/>
    <property type="match status" value="2"/>
</dbReference>
<evidence type="ECO:0000256" key="6">
    <source>
        <dbReference type="ARBA" id="ARBA00023015"/>
    </source>
</evidence>
<evidence type="ECO:0000256" key="3">
    <source>
        <dbReference type="ARBA" id="ARBA00022737"/>
    </source>
</evidence>
<keyword evidence="7" id="KW-0804">Transcription</keyword>
<dbReference type="PROSITE" id="PS00028">
    <property type="entry name" value="ZINC_FINGER_C2H2_1"/>
    <property type="match status" value="2"/>
</dbReference>
<dbReference type="VEuPathDB" id="VectorBase:RSAN_049521"/>
<evidence type="ECO:0000256" key="7">
    <source>
        <dbReference type="ARBA" id="ARBA00023163"/>
    </source>
</evidence>
<keyword evidence="8" id="KW-0539">Nucleus</keyword>
<dbReference type="PANTHER" id="PTHR47772">
    <property type="entry name" value="ZINC FINGER PROTEIN 200"/>
    <property type="match status" value="1"/>
</dbReference>
<proteinExistence type="predicted"/>
<evidence type="ECO:0000256" key="2">
    <source>
        <dbReference type="ARBA" id="ARBA00022723"/>
    </source>
</evidence>
<comment type="subcellular location">
    <subcellularLocation>
        <location evidence="1">Nucleus</location>
    </subcellularLocation>
</comment>
<keyword evidence="6" id="KW-0805">Transcription regulation</keyword>
<name>A0A9D4QDB1_RHISA</name>
<dbReference type="SUPFAM" id="SSF57667">
    <property type="entry name" value="beta-beta-alpha zinc fingers"/>
    <property type="match status" value="1"/>
</dbReference>
<sequence length="127" mass="14570">MPAERRYMRTLETFPLKRQTCHRIQRAQTKTANGNNANSASNTLARWKSCFSTPVTHSQDLPFWCDNCGAAFTCQGELTEHESTHVDKNRFCCALCSKIFINSTVLRDHTAVHRRHPGYRCHLCPMV</sequence>
<dbReference type="InterPro" id="IPR013087">
    <property type="entry name" value="Znf_C2H2_type"/>
</dbReference>
<keyword evidence="5" id="KW-0862">Zinc</keyword>
<dbReference type="PANTHER" id="PTHR47772:SF12">
    <property type="entry name" value="RB-ASSOCIATED KRAB ZINC FINGER-RELATED"/>
    <property type="match status" value="1"/>
</dbReference>
<evidence type="ECO:0000256" key="1">
    <source>
        <dbReference type="ARBA" id="ARBA00004123"/>
    </source>
</evidence>
<dbReference type="GO" id="GO:0005634">
    <property type="term" value="C:nucleus"/>
    <property type="evidence" value="ECO:0007669"/>
    <property type="project" value="UniProtKB-SubCell"/>
</dbReference>
<reference evidence="11" key="2">
    <citation type="submission" date="2021-09" db="EMBL/GenBank/DDBJ databases">
        <authorList>
            <person name="Jia N."/>
            <person name="Wang J."/>
            <person name="Shi W."/>
            <person name="Du L."/>
            <person name="Sun Y."/>
            <person name="Zhan W."/>
            <person name="Jiang J."/>
            <person name="Wang Q."/>
            <person name="Zhang B."/>
            <person name="Ji P."/>
            <person name="Sakyi L.B."/>
            <person name="Cui X."/>
            <person name="Yuan T."/>
            <person name="Jiang B."/>
            <person name="Yang W."/>
            <person name="Lam T.T.-Y."/>
            <person name="Chang Q."/>
            <person name="Ding S."/>
            <person name="Wang X."/>
            <person name="Zhu J."/>
            <person name="Ruan X."/>
            <person name="Zhao L."/>
            <person name="Wei J."/>
            <person name="Que T."/>
            <person name="Du C."/>
            <person name="Cheng J."/>
            <person name="Dai P."/>
            <person name="Han X."/>
            <person name="Huang E."/>
            <person name="Gao Y."/>
            <person name="Liu J."/>
            <person name="Shao H."/>
            <person name="Ye R."/>
            <person name="Li L."/>
            <person name="Wei W."/>
            <person name="Wang X."/>
            <person name="Wang C."/>
            <person name="Huo Q."/>
            <person name="Li W."/>
            <person name="Guo W."/>
            <person name="Chen H."/>
            <person name="Chen S."/>
            <person name="Zhou L."/>
            <person name="Zhou L."/>
            <person name="Ni X."/>
            <person name="Tian J."/>
            <person name="Zhou Y."/>
            <person name="Sheng Y."/>
            <person name="Liu T."/>
            <person name="Pan Y."/>
            <person name="Xia L."/>
            <person name="Li J."/>
            <person name="Zhao F."/>
            <person name="Cao W."/>
        </authorList>
    </citation>
    <scope>NUCLEOTIDE SEQUENCE</scope>
    <source>
        <strain evidence="11">Rsan-2018</strain>
        <tissue evidence="11">Larvae</tissue>
    </source>
</reference>
<feature type="domain" description="C2H2-type" evidence="10">
    <location>
        <begin position="91"/>
        <end position="118"/>
    </location>
</feature>
<keyword evidence="12" id="KW-1185">Reference proteome</keyword>